<protein>
    <submittedName>
        <fullName evidence="2">Uncharacterized protein</fullName>
    </submittedName>
</protein>
<evidence type="ECO:0000313" key="2">
    <source>
        <dbReference type="EMBL" id="KAF2865961.1"/>
    </source>
</evidence>
<dbReference type="Proteomes" id="UP000481861">
    <property type="component" value="Unassembled WGS sequence"/>
</dbReference>
<evidence type="ECO:0000313" key="3">
    <source>
        <dbReference type="Proteomes" id="UP000481861"/>
    </source>
</evidence>
<dbReference type="EMBL" id="JAADJZ010000030">
    <property type="protein sequence ID" value="KAF2865961.1"/>
    <property type="molecule type" value="Genomic_DNA"/>
</dbReference>
<feature type="compositionally biased region" description="Polar residues" evidence="1">
    <location>
        <begin position="427"/>
        <end position="438"/>
    </location>
</feature>
<dbReference type="OrthoDB" id="5404004at2759"/>
<dbReference type="AlphaFoldDB" id="A0A7C8M2T0"/>
<name>A0A7C8M2T0_9PLEO</name>
<feature type="compositionally biased region" description="Basic and acidic residues" evidence="1">
    <location>
        <begin position="452"/>
        <end position="462"/>
    </location>
</feature>
<reference evidence="2 3" key="1">
    <citation type="submission" date="2020-01" db="EMBL/GenBank/DDBJ databases">
        <authorList>
            <consortium name="DOE Joint Genome Institute"/>
            <person name="Haridas S."/>
            <person name="Albert R."/>
            <person name="Binder M."/>
            <person name="Bloem J."/>
            <person name="Labutti K."/>
            <person name="Salamov A."/>
            <person name="Andreopoulos B."/>
            <person name="Baker S.E."/>
            <person name="Barry K."/>
            <person name="Bills G."/>
            <person name="Bluhm B.H."/>
            <person name="Cannon C."/>
            <person name="Castanera R."/>
            <person name="Culley D.E."/>
            <person name="Daum C."/>
            <person name="Ezra D."/>
            <person name="Gonzalez J.B."/>
            <person name="Henrissat B."/>
            <person name="Kuo A."/>
            <person name="Liang C."/>
            <person name="Lipzen A."/>
            <person name="Lutzoni F."/>
            <person name="Magnuson J."/>
            <person name="Mondo S."/>
            <person name="Nolan M."/>
            <person name="Ohm R."/>
            <person name="Pangilinan J."/>
            <person name="Park H.-J.H."/>
            <person name="Ramirez L."/>
            <person name="Alfaro M."/>
            <person name="Sun H."/>
            <person name="Tritt A."/>
            <person name="Yoshinaga Y."/>
            <person name="Zwiers L.-H.L."/>
            <person name="Turgeon B.G."/>
            <person name="Goodwin S.B."/>
            <person name="Spatafora J.W."/>
            <person name="Crous P.W."/>
            <person name="Grigoriev I.V."/>
        </authorList>
    </citation>
    <scope>NUCLEOTIDE SEQUENCE [LARGE SCALE GENOMIC DNA]</scope>
    <source>
        <strain evidence="2 3">CBS 611.86</strain>
    </source>
</reference>
<feature type="region of interest" description="Disordered" evidence="1">
    <location>
        <begin position="341"/>
        <end position="481"/>
    </location>
</feature>
<evidence type="ECO:0000256" key="1">
    <source>
        <dbReference type="SAM" id="MobiDB-lite"/>
    </source>
</evidence>
<feature type="compositionally biased region" description="Polar residues" evidence="1">
    <location>
        <begin position="377"/>
        <end position="391"/>
    </location>
</feature>
<feature type="region of interest" description="Disordered" evidence="1">
    <location>
        <begin position="143"/>
        <end position="169"/>
    </location>
</feature>
<feature type="region of interest" description="Disordered" evidence="1">
    <location>
        <begin position="191"/>
        <end position="286"/>
    </location>
</feature>
<comment type="caution">
    <text evidence="2">The sequence shown here is derived from an EMBL/GenBank/DDBJ whole genome shotgun (WGS) entry which is preliminary data.</text>
</comment>
<feature type="compositionally biased region" description="Low complexity" evidence="1">
    <location>
        <begin position="545"/>
        <end position="557"/>
    </location>
</feature>
<proteinExistence type="predicted"/>
<feature type="compositionally biased region" description="Pro residues" evidence="1">
    <location>
        <begin position="396"/>
        <end position="408"/>
    </location>
</feature>
<feature type="compositionally biased region" description="Basic and acidic residues" evidence="1">
    <location>
        <begin position="1"/>
        <end position="21"/>
    </location>
</feature>
<accession>A0A7C8M2T0</accession>
<feature type="region of interest" description="Disordered" evidence="1">
    <location>
        <begin position="545"/>
        <end position="569"/>
    </location>
</feature>
<feature type="region of interest" description="Disordered" evidence="1">
    <location>
        <begin position="1"/>
        <end position="73"/>
    </location>
</feature>
<gene>
    <name evidence="2" type="ORF">BDV95DRAFT_632063</name>
</gene>
<keyword evidence="3" id="KW-1185">Reference proteome</keyword>
<feature type="compositionally biased region" description="Polar residues" evidence="1">
    <location>
        <begin position="143"/>
        <end position="161"/>
    </location>
</feature>
<sequence>MLRGHKESKESKEAYQRDTDRSTPLPTHSQVDLERLKAATPTPVLRAEVRLETPDLLQRPKTSNGPADRGRMFHKKVAPAAPNETDDQAFVFPFSSPSNRTTVLYAADFHEEPEEGIIGIALGSPTMTPHWDTTLPTTGTVTHISSGNRSQPSLAQPTGTNHELPKPKLSRWKSLFKKNPQQEKISFYQLAQSASPARADSHHDDESLDSQSLSQLEGDYRAASPPTFKPEIRESRRVPKGQAQPSIATRPRALTTGVSPTRKSSFMWRSTESPKPAPKGGEVSSASVPKVVVSGNSQVNSPRTGGGLSLLDVDIPDVHLERYSVMFGSLLESSSAGSSSLLARRQGNSEKLKPLNTLSAKHEEDGSRNRTLKPQRRATSPSFPRSPSVQLSLFPAPTPSRAPSPRPSPAIRSKPLQRSMTAPAKSPSRQNFPLTNEPQDAMIKTAPQDAPKPAERAADQRRKTQTQILASPPSPCASYDSSSEISSIVGLAVSDAHEPERKIMPKPIQITKSLALSSHPSSAPLAPPAHTDLLKHSQARLLSPALLSPAPRSANLPTRTSSMKPRLERAASSQATVGVARSVSVSRAKRPELLSRPVLVKRATGAGERLGEQRSLTPCLVELENRRSQRVQLVNA</sequence>
<organism evidence="2 3">
    <name type="scientific">Massariosphaeria phaeospora</name>
    <dbReference type="NCBI Taxonomy" id="100035"/>
    <lineage>
        <taxon>Eukaryota</taxon>
        <taxon>Fungi</taxon>
        <taxon>Dikarya</taxon>
        <taxon>Ascomycota</taxon>
        <taxon>Pezizomycotina</taxon>
        <taxon>Dothideomycetes</taxon>
        <taxon>Pleosporomycetidae</taxon>
        <taxon>Pleosporales</taxon>
        <taxon>Pleosporales incertae sedis</taxon>
        <taxon>Massariosphaeria</taxon>
    </lineage>
</organism>
<feature type="compositionally biased region" description="Polar residues" evidence="1">
    <location>
        <begin position="256"/>
        <end position="273"/>
    </location>
</feature>